<name>A0A2W5N0M8_SPHMC</name>
<organism evidence="2 3">
    <name type="scientific">Sphingopyxis macrogoltabida</name>
    <name type="common">Sphingomonas macrogoltabidus</name>
    <dbReference type="NCBI Taxonomy" id="33050"/>
    <lineage>
        <taxon>Bacteria</taxon>
        <taxon>Pseudomonadati</taxon>
        <taxon>Pseudomonadota</taxon>
        <taxon>Alphaproteobacteria</taxon>
        <taxon>Sphingomonadales</taxon>
        <taxon>Sphingomonadaceae</taxon>
        <taxon>Sphingopyxis</taxon>
    </lineage>
</organism>
<comment type="caution">
    <text evidence="2">The sequence shown here is derived from an EMBL/GenBank/DDBJ whole genome shotgun (WGS) entry which is preliminary data.</text>
</comment>
<proteinExistence type="predicted"/>
<dbReference type="AlphaFoldDB" id="A0A2W5N0M8"/>
<dbReference type="Proteomes" id="UP000248597">
    <property type="component" value="Unassembled WGS sequence"/>
</dbReference>
<feature type="signal peptide" evidence="1">
    <location>
        <begin position="1"/>
        <end position="20"/>
    </location>
</feature>
<accession>A0A2W5N0M8</accession>
<reference evidence="2 3" key="1">
    <citation type="submission" date="2017-08" db="EMBL/GenBank/DDBJ databases">
        <title>Infants hospitalized years apart are colonized by the same room-sourced microbial strains.</title>
        <authorList>
            <person name="Brooks B."/>
            <person name="Olm M.R."/>
            <person name="Firek B.A."/>
            <person name="Baker R."/>
            <person name="Thomas B.C."/>
            <person name="Morowitz M.J."/>
            <person name="Banfield J.F."/>
        </authorList>
    </citation>
    <scope>NUCLEOTIDE SEQUENCE [LARGE SCALE GENOMIC DNA]</scope>
    <source>
        <strain evidence="2">S2_005_003_R2_47</strain>
    </source>
</reference>
<evidence type="ECO:0000313" key="3">
    <source>
        <dbReference type="Proteomes" id="UP000248597"/>
    </source>
</evidence>
<dbReference type="EMBL" id="QFPJ01000006">
    <property type="protein sequence ID" value="PZQ23593.1"/>
    <property type="molecule type" value="Genomic_DNA"/>
</dbReference>
<keyword evidence="1" id="KW-0732">Signal</keyword>
<feature type="chain" id="PRO_5016137111" evidence="1">
    <location>
        <begin position="21"/>
        <end position="470"/>
    </location>
</feature>
<evidence type="ECO:0000256" key="1">
    <source>
        <dbReference type="SAM" id="SignalP"/>
    </source>
</evidence>
<sequence>MPIPAPLRRAAALIPTIARAAGFTAALTIAAPPAAAQGGYAPVNLAPNSQWEIWSAVGPAPQMNPEGTRPVPPVPARSNSIGNVGRATFAVTATGPIGVGDLVTASGPGVDPCLTIGPMRVVAMEANRWITVRTYFGCAPSVSRPATLTMVGVGNQGAVGTGAGPDGWTKSVPMPLWRNEPRGAYAANMPRDVGAIAALGAKKDAAAPRHIYMTYSGAALAQFAGKRVVFGIYGNQVIRGGAGSWRIYVNDSVRGERAPCAPVPARPGYQWAECAFDVPVDVRHLYIGMILDGAAGDTYYFANPVLAIGDRIGGVHQYQKPRNEILMPTVHISPIGWINATIAFPTTTAPHCGGMQYCFEHDFYAETGGAVATSVRKVHGQLEGFNCGPVSVRSGVVRVMAYYDRIVAPAKSGSFLPQYVSCVKSFSYMDFPVNQANETPDLVGTGVYTTGVAGDLWQNVSEEFDWFLLN</sequence>
<gene>
    <name evidence="2" type="ORF">DI569_03890</name>
</gene>
<evidence type="ECO:0000313" key="2">
    <source>
        <dbReference type="EMBL" id="PZQ23593.1"/>
    </source>
</evidence>
<protein>
    <submittedName>
        <fullName evidence="2">Uncharacterized protein</fullName>
    </submittedName>
</protein>